<name>A0A392VUQ0_9FABA</name>
<feature type="region of interest" description="Disordered" evidence="1">
    <location>
        <begin position="1"/>
        <end position="22"/>
    </location>
</feature>
<protein>
    <submittedName>
        <fullName evidence="2">Uncharacterized protein</fullName>
    </submittedName>
</protein>
<keyword evidence="3" id="KW-1185">Reference proteome</keyword>
<dbReference type="AlphaFoldDB" id="A0A392VUQ0"/>
<reference evidence="2 3" key="1">
    <citation type="journal article" date="2018" name="Front. Plant Sci.">
        <title>Red Clover (Trifolium pratense) and Zigzag Clover (T. medium) - A Picture of Genomic Similarities and Differences.</title>
        <authorList>
            <person name="Dluhosova J."/>
            <person name="Istvanek J."/>
            <person name="Nedelnik J."/>
            <person name="Repkova J."/>
        </authorList>
    </citation>
    <scope>NUCLEOTIDE SEQUENCE [LARGE SCALE GENOMIC DNA]</scope>
    <source>
        <strain evidence="3">cv. 10/8</strain>
        <tissue evidence="2">Leaf</tissue>
    </source>
</reference>
<accession>A0A392VUQ0</accession>
<dbReference type="Proteomes" id="UP000265520">
    <property type="component" value="Unassembled WGS sequence"/>
</dbReference>
<dbReference type="EMBL" id="LXQA011264952">
    <property type="protein sequence ID" value="MCI91182.1"/>
    <property type="molecule type" value="Genomic_DNA"/>
</dbReference>
<comment type="caution">
    <text evidence="2">The sequence shown here is derived from an EMBL/GenBank/DDBJ whole genome shotgun (WGS) entry which is preliminary data.</text>
</comment>
<evidence type="ECO:0000313" key="2">
    <source>
        <dbReference type="EMBL" id="MCI91182.1"/>
    </source>
</evidence>
<feature type="non-terminal residue" evidence="2">
    <location>
        <position position="1"/>
    </location>
</feature>
<organism evidence="2 3">
    <name type="scientific">Trifolium medium</name>
    <dbReference type="NCBI Taxonomy" id="97028"/>
    <lineage>
        <taxon>Eukaryota</taxon>
        <taxon>Viridiplantae</taxon>
        <taxon>Streptophyta</taxon>
        <taxon>Embryophyta</taxon>
        <taxon>Tracheophyta</taxon>
        <taxon>Spermatophyta</taxon>
        <taxon>Magnoliopsida</taxon>
        <taxon>eudicotyledons</taxon>
        <taxon>Gunneridae</taxon>
        <taxon>Pentapetalae</taxon>
        <taxon>rosids</taxon>
        <taxon>fabids</taxon>
        <taxon>Fabales</taxon>
        <taxon>Fabaceae</taxon>
        <taxon>Papilionoideae</taxon>
        <taxon>50 kb inversion clade</taxon>
        <taxon>NPAAA clade</taxon>
        <taxon>Hologalegina</taxon>
        <taxon>IRL clade</taxon>
        <taxon>Trifolieae</taxon>
        <taxon>Trifolium</taxon>
    </lineage>
</organism>
<evidence type="ECO:0000256" key="1">
    <source>
        <dbReference type="SAM" id="MobiDB-lite"/>
    </source>
</evidence>
<proteinExistence type="predicted"/>
<evidence type="ECO:0000313" key="3">
    <source>
        <dbReference type="Proteomes" id="UP000265520"/>
    </source>
</evidence>
<sequence>DKIKAEASMGKAPRSPMKEPFP</sequence>